<evidence type="ECO:0000256" key="1">
    <source>
        <dbReference type="ARBA" id="ARBA00009717"/>
    </source>
</evidence>
<dbReference type="EMBL" id="SODV01000001">
    <property type="protein sequence ID" value="TDX01977.1"/>
    <property type="molecule type" value="Genomic_DNA"/>
</dbReference>
<evidence type="ECO:0000313" key="6">
    <source>
        <dbReference type="Proteomes" id="UP000294498"/>
    </source>
</evidence>
<gene>
    <name evidence="5" type="ORF">EDB95_3024</name>
</gene>
<dbReference type="PANTHER" id="PTHR31956:SF1">
    <property type="entry name" value="NON-SPECIFIC PHOSPHOLIPASE C1"/>
    <property type="match status" value="1"/>
</dbReference>
<dbReference type="PANTHER" id="PTHR31956">
    <property type="entry name" value="NON-SPECIFIC PHOSPHOLIPASE C4-RELATED"/>
    <property type="match status" value="1"/>
</dbReference>
<dbReference type="InterPro" id="IPR007312">
    <property type="entry name" value="Phosphoesterase"/>
</dbReference>
<comment type="caution">
    <text evidence="5">The sequence shown here is derived from an EMBL/GenBank/DDBJ whole genome shotgun (WGS) entry which is preliminary data.</text>
</comment>
<dbReference type="Pfam" id="PF04185">
    <property type="entry name" value="Phosphoesterase"/>
    <property type="match status" value="2"/>
</dbReference>
<dbReference type="EC" id="3.1.4.3" evidence="2"/>
<proteinExistence type="inferred from homology"/>
<sequence length="837" mass="92319">MDNRRTFLKKTALLTGGLTLWETLPPAIQRALAINPAAGSTFLDAEYIVFLMQENRSFDHAYGTLRGVRGFNDPRAITLPGGNPVWLQTNAQGETHAPFHHDIKDTKATWMDSLPHSWNNQTDARNDGKYNRWLDVKKGAYPGLPMTMGYYTREDIPFYYSLADAFTVCDQHFCSSLTGTTPNRLHFWTGTLRGPEGAPARVRNEQTDYGAEANWTTFPERLEEAGISWKVYQNEISLDSGMKGEEDPWLTNFTDNPLEWFSQYKVRFSPTHLAYLRGLVDRAATAGASGAANATAAGATTASATPGSAAAGATQGSAAAKAKATLSAYDEQAWARLSDTEKRLHARAFTTNRDDPDYRSLTTLHYDDNGTAREVQVPKSDVFYQFRKDVDEGKLPAVSWLVAPEHYSDHPGSAWYGTWYVSEALDILTKNPDVWKKTIFILTYDENDGSFDHVPPFVAPHPHREDTGKVSAGIDTTPEYVTLEQDLLQTKPEEAREGPVGLGYRVPFVVASPWTRGGWVNSEVFDHTSSLQFLETFIQRKWGKTIKETNISEWRRTVTGDLSSIFRPYNGESISQPSFQDKDEVIEAIHKARFKGLPSPGSLPYTPYQEKGTKPSNALGYDLSAHGYVDKPSGEFLLELSASNKRFGAASLGAPFTVYAPGDYLQVPRHNGQATGHPVMAPVKCWSYAVKAGDRLTDRFPLVHFAGGAYHLRVYGPNGFFTECKGNAQDPDVRVSFSVTASATPALVFTASSAVSAHDITIVDNGYAQNNKTFRIFEDENTHAPSPFVLELDTTQGWYDVSVKIGGFDAFEARFAGRVETGKASISDPVMGGVAGA</sequence>
<comment type="similarity">
    <text evidence="1">Belongs to the bacterial phospholipase C family.</text>
</comment>
<dbReference type="PROSITE" id="PS51318">
    <property type="entry name" value="TAT"/>
    <property type="match status" value="1"/>
</dbReference>
<dbReference type="InterPro" id="IPR017767">
    <property type="entry name" value="PC-PLC"/>
</dbReference>
<keyword evidence="6" id="KW-1185">Reference proteome</keyword>
<dbReference type="GO" id="GO:0016042">
    <property type="term" value="P:lipid catabolic process"/>
    <property type="evidence" value="ECO:0007669"/>
    <property type="project" value="InterPro"/>
</dbReference>
<dbReference type="InterPro" id="IPR017850">
    <property type="entry name" value="Alkaline_phosphatase_core_sf"/>
</dbReference>
<dbReference type="GO" id="GO:0034480">
    <property type="term" value="F:phosphatidylcholine phospholipase C activity"/>
    <property type="evidence" value="ECO:0007669"/>
    <property type="project" value="UniProtKB-EC"/>
</dbReference>
<accession>A0A4R8DX11</accession>
<reference evidence="5 6" key="1">
    <citation type="submission" date="2019-03" db="EMBL/GenBank/DDBJ databases">
        <title>Genomic Encyclopedia of Type Strains, Phase IV (KMG-IV): sequencing the most valuable type-strain genomes for metagenomic binning, comparative biology and taxonomic classification.</title>
        <authorList>
            <person name="Goeker M."/>
        </authorList>
    </citation>
    <scope>NUCLEOTIDE SEQUENCE [LARGE SCALE GENOMIC DNA]</scope>
    <source>
        <strain evidence="5 6">DSM 100059</strain>
    </source>
</reference>
<dbReference type="RefSeq" id="WP_133994609.1">
    <property type="nucleotide sequence ID" value="NZ_SODV01000001.1"/>
</dbReference>
<evidence type="ECO:0000256" key="3">
    <source>
        <dbReference type="ARBA" id="ARBA00022801"/>
    </source>
</evidence>
<evidence type="ECO:0000313" key="5">
    <source>
        <dbReference type="EMBL" id="TDX01977.1"/>
    </source>
</evidence>
<protein>
    <recommendedName>
        <fullName evidence="2">phospholipase C</fullName>
        <ecNumber evidence="2">3.1.4.3</ecNumber>
    </recommendedName>
</protein>
<dbReference type="Pfam" id="PF05506">
    <property type="entry name" value="PLipase_C_C"/>
    <property type="match status" value="1"/>
</dbReference>
<dbReference type="AlphaFoldDB" id="A0A4R8DX11"/>
<dbReference type="Proteomes" id="UP000294498">
    <property type="component" value="Unassembled WGS sequence"/>
</dbReference>
<evidence type="ECO:0000259" key="4">
    <source>
        <dbReference type="Pfam" id="PF05506"/>
    </source>
</evidence>
<dbReference type="NCBIfam" id="TIGR03396">
    <property type="entry name" value="PC_PLC"/>
    <property type="match status" value="1"/>
</dbReference>
<dbReference type="Gene3D" id="3.40.720.10">
    <property type="entry name" value="Alkaline Phosphatase, subunit A"/>
    <property type="match status" value="2"/>
</dbReference>
<evidence type="ECO:0000256" key="2">
    <source>
        <dbReference type="ARBA" id="ARBA00012018"/>
    </source>
</evidence>
<feature type="domain" description="Bacterial phospholipase C C-terminal" evidence="4">
    <location>
        <begin position="615"/>
        <end position="727"/>
    </location>
</feature>
<dbReference type="InterPro" id="IPR008475">
    <property type="entry name" value="PLipase_C_C"/>
</dbReference>
<dbReference type="OrthoDB" id="980947at2"/>
<organism evidence="5 6">
    <name type="scientific">Dinghuibacter silviterrae</name>
    <dbReference type="NCBI Taxonomy" id="1539049"/>
    <lineage>
        <taxon>Bacteria</taxon>
        <taxon>Pseudomonadati</taxon>
        <taxon>Bacteroidota</taxon>
        <taxon>Chitinophagia</taxon>
        <taxon>Chitinophagales</taxon>
        <taxon>Chitinophagaceae</taxon>
        <taxon>Dinghuibacter</taxon>
    </lineage>
</organism>
<name>A0A4R8DX11_9BACT</name>
<keyword evidence="3" id="KW-0378">Hydrolase</keyword>
<dbReference type="InterPro" id="IPR006311">
    <property type="entry name" value="TAT_signal"/>
</dbReference>